<organism evidence="3 4">
    <name type="scientific">Bradyrhizobium xenonodulans</name>
    <dbReference type="NCBI Taxonomy" id="2736875"/>
    <lineage>
        <taxon>Bacteria</taxon>
        <taxon>Pseudomonadati</taxon>
        <taxon>Pseudomonadota</taxon>
        <taxon>Alphaproteobacteria</taxon>
        <taxon>Hyphomicrobiales</taxon>
        <taxon>Nitrobacteraceae</taxon>
        <taxon>Bradyrhizobium</taxon>
    </lineage>
</organism>
<gene>
    <name evidence="3" type="ORF">I3J27_11845</name>
</gene>
<sequence>MSCNSAAGLTGPSATAFGPSPNLRWFSKLPLALLDTIARRRQYRELLELDDRLLEDIGVSRTMVAEARKSSFSDWLGDR</sequence>
<protein>
    <submittedName>
        <fullName evidence="3">DUF1127 domain-containing protein</fullName>
    </submittedName>
</protein>
<dbReference type="RefSeq" id="WP_270169179.1">
    <property type="nucleotide sequence ID" value="NZ_CP089391.1"/>
</dbReference>
<feature type="domain" description="YjiS-like" evidence="2">
    <location>
        <begin position="38"/>
        <end position="64"/>
    </location>
</feature>
<reference evidence="3" key="1">
    <citation type="submission" date="2021-12" db="EMBL/GenBank/DDBJ databases">
        <title>Bradyrhizobium xenonodulans sp. nov.</title>
        <authorList>
            <person name="Claassens R."/>
            <person name="Venter S.N."/>
            <person name="Beukes C.W."/>
            <person name="Stepkowski T."/>
            <person name="Steenkamp E.T."/>
        </authorList>
    </citation>
    <scope>NUCLEOTIDE SEQUENCE</scope>
    <source>
        <strain evidence="3">14AB</strain>
    </source>
</reference>
<dbReference type="EMBL" id="CP089391">
    <property type="protein sequence ID" value="WBL81072.1"/>
    <property type="molecule type" value="Genomic_DNA"/>
</dbReference>
<evidence type="ECO:0000259" key="2">
    <source>
        <dbReference type="Pfam" id="PF06568"/>
    </source>
</evidence>
<feature type="region of interest" description="Disordered" evidence="1">
    <location>
        <begin position="1"/>
        <end position="21"/>
    </location>
</feature>
<keyword evidence="4" id="KW-1185">Reference proteome</keyword>
<evidence type="ECO:0000313" key="4">
    <source>
        <dbReference type="Proteomes" id="UP001179614"/>
    </source>
</evidence>
<dbReference type="Pfam" id="PF06568">
    <property type="entry name" value="YjiS-like"/>
    <property type="match status" value="1"/>
</dbReference>
<evidence type="ECO:0000313" key="3">
    <source>
        <dbReference type="EMBL" id="WBL81072.1"/>
    </source>
</evidence>
<name>A0ABY7MUE3_9BRAD</name>
<dbReference type="Proteomes" id="UP001179614">
    <property type="component" value="Chromosome"/>
</dbReference>
<proteinExistence type="predicted"/>
<dbReference type="InterPro" id="IPR009506">
    <property type="entry name" value="YjiS-like"/>
</dbReference>
<evidence type="ECO:0000256" key="1">
    <source>
        <dbReference type="SAM" id="MobiDB-lite"/>
    </source>
</evidence>
<accession>A0ABY7MUE3</accession>